<name>A0A8J3EKR0_9BACL</name>
<dbReference type="GO" id="GO:0016740">
    <property type="term" value="F:transferase activity"/>
    <property type="evidence" value="ECO:0007669"/>
    <property type="project" value="UniProtKB-KW"/>
</dbReference>
<reference evidence="2" key="1">
    <citation type="journal article" date="2014" name="Int. J. Syst. Evol. Microbiol.">
        <title>Complete genome sequence of Corynebacterium casei LMG S-19264T (=DSM 44701T), isolated from a smear-ripened cheese.</title>
        <authorList>
            <consortium name="US DOE Joint Genome Institute (JGI-PGF)"/>
            <person name="Walter F."/>
            <person name="Albersmeier A."/>
            <person name="Kalinowski J."/>
            <person name="Ruckert C."/>
        </authorList>
    </citation>
    <scope>NUCLEOTIDE SEQUENCE</scope>
    <source>
        <strain evidence="2">CGMCC 1.12777</strain>
    </source>
</reference>
<organism evidence="2 3">
    <name type="scientific">Pullulanibacillus pueri</name>
    <dbReference type="NCBI Taxonomy" id="1437324"/>
    <lineage>
        <taxon>Bacteria</taxon>
        <taxon>Bacillati</taxon>
        <taxon>Bacillota</taxon>
        <taxon>Bacilli</taxon>
        <taxon>Bacillales</taxon>
        <taxon>Sporolactobacillaceae</taxon>
        <taxon>Pullulanibacillus</taxon>
    </lineage>
</organism>
<keyword evidence="2" id="KW-0808">Transferase</keyword>
<evidence type="ECO:0000259" key="1">
    <source>
        <dbReference type="Pfam" id="PF04230"/>
    </source>
</evidence>
<gene>
    <name evidence="2" type="ORF">GCM10007096_06960</name>
</gene>
<protein>
    <submittedName>
        <fullName evidence="2">Polysaccharide pyruvyl transferase CsaB</fullName>
    </submittedName>
</protein>
<dbReference type="AlphaFoldDB" id="A0A8J3EKR0"/>
<accession>A0A8J3EKR0</accession>
<dbReference type="InterPro" id="IPR007345">
    <property type="entry name" value="Polysacch_pyruvyl_Trfase"/>
</dbReference>
<dbReference type="EMBL" id="BMFV01000003">
    <property type="protein sequence ID" value="GGH76476.1"/>
    <property type="molecule type" value="Genomic_DNA"/>
</dbReference>
<comment type="caution">
    <text evidence="2">The sequence shown here is derived from an EMBL/GenBank/DDBJ whole genome shotgun (WGS) entry which is preliminary data.</text>
</comment>
<sequence>MKVGIIGNYGNENNGDEAILSGIVTQLTRRLAIDLSDITVFSNHPENTLERHRVQVAPLIYRKGKLSIPLTILKSYQTMRAIDLLIIGGGGLLMDLYKRDAPLYSTLAYIGKKAKCKIIVYGVGAGPLNTRLGKFFIRRLLKIASHIAVRDEKSQALLHSLQTGKEIHLTIDPAFALKAEQRRKPSEKVTRIGVTAVPYFNGSYWPTEDKDRYRQYIEGMARNLDRLVEGQPLELTFFSTKFPEDVEASKQIRMKMKHQDKAKVIDARLTPEELLGLSAQQDLVIGTRLHSIILSIVTETPVLGVAYHHKVNDFMSAQNLKHRVIPVTSLHESDHLMADIYEDIQQNWHQEQVVFQHLSNQLHEEASQGFMNLIGKAINE</sequence>
<proteinExistence type="predicted"/>
<feature type="domain" description="Polysaccharide pyruvyl transferase" evidence="1">
    <location>
        <begin position="15"/>
        <end position="309"/>
    </location>
</feature>
<reference evidence="2" key="2">
    <citation type="submission" date="2020-09" db="EMBL/GenBank/DDBJ databases">
        <authorList>
            <person name="Sun Q."/>
            <person name="Zhou Y."/>
        </authorList>
    </citation>
    <scope>NUCLEOTIDE SEQUENCE</scope>
    <source>
        <strain evidence="2">CGMCC 1.12777</strain>
    </source>
</reference>
<dbReference type="Proteomes" id="UP000656813">
    <property type="component" value="Unassembled WGS sequence"/>
</dbReference>
<evidence type="ECO:0000313" key="2">
    <source>
        <dbReference type="EMBL" id="GGH76476.1"/>
    </source>
</evidence>
<dbReference type="PANTHER" id="PTHR36836">
    <property type="entry name" value="COLANIC ACID BIOSYNTHESIS PROTEIN WCAK"/>
    <property type="match status" value="1"/>
</dbReference>
<keyword evidence="3" id="KW-1185">Reference proteome</keyword>
<dbReference type="PANTHER" id="PTHR36836:SF1">
    <property type="entry name" value="COLANIC ACID BIOSYNTHESIS PROTEIN WCAK"/>
    <property type="match status" value="1"/>
</dbReference>
<dbReference type="RefSeq" id="WP_188496003.1">
    <property type="nucleotide sequence ID" value="NZ_BMFV01000003.1"/>
</dbReference>
<evidence type="ECO:0000313" key="3">
    <source>
        <dbReference type="Proteomes" id="UP000656813"/>
    </source>
</evidence>
<dbReference type="Pfam" id="PF04230">
    <property type="entry name" value="PS_pyruv_trans"/>
    <property type="match status" value="1"/>
</dbReference>